<dbReference type="EMBL" id="SNZA01000002">
    <property type="protein sequence ID" value="TDR14062.1"/>
    <property type="molecule type" value="Genomic_DNA"/>
</dbReference>
<comment type="caution">
    <text evidence="1">The sequence shown here is derived from an EMBL/GenBank/DDBJ whole genome shotgun (WGS) entry which is preliminary data.</text>
</comment>
<name>A0A4R6X514_9GAMM</name>
<proteinExistence type="predicted"/>
<reference evidence="1 2" key="1">
    <citation type="submission" date="2019-03" db="EMBL/GenBank/DDBJ databases">
        <title>Genomic Encyclopedia of Type Strains, Phase IV (KMG-IV): sequencing the most valuable type-strain genomes for metagenomic binning, comparative biology and taxonomic classification.</title>
        <authorList>
            <person name="Goeker M."/>
        </authorList>
    </citation>
    <scope>NUCLEOTIDE SEQUENCE [LARGE SCALE GENOMIC DNA]</scope>
    <source>
        <strain evidence="1 2">DSM 5604</strain>
    </source>
</reference>
<accession>A0A4R6X514</accession>
<dbReference type="OrthoDB" id="5586840at2"/>
<sequence length="125" mass="13705">MSKYGDVAVEATRIAQTGVCPIEAWKTAATREFKDRIASINKGCPKSTFLGLAEDGFILGVPSGSYTKSILNKQYALEALALLKHDGNFRKDLKKLWAQSCGSESKAHNHQMDVVVSLWLSGFLK</sequence>
<dbReference type="RefSeq" id="WP_133561396.1">
    <property type="nucleotide sequence ID" value="NZ_SNZA01000002.1"/>
</dbReference>
<organism evidence="1 2">
    <name type="scientific">Marinomonas communis</name>
    <dbReference type="NCBI Taxonomy" id="28254"/>
    <lineage>
        <taxon>Bacteria</taxon>
        <taxon>Pseudomonadati</taxon>
        <taxon>Pseudomonadota</taxon>
        <taxon>Gammaproteobacteria</taxon>
        <taxon>Oceanospirillales</taxon>
        <taxon>Oceanospirillaceae</taxon>
        <taxon>Marinomonas</taxon>
    </lineage>
</organism>
<evidence type="ECO:0000313" key="1">
    <source>
        <dbReference type="EMBL" id="TDR14062.1"/>
    </source>
</evidence>
<dbReference type="Proteomes" id="UP000295729">
    <property type="component" value="Unassembled WGS sequence"/>
</dbReference>
<protein>
    <submittedName>
        <fullName evidence="1">Uncharacterized protein</fullName>
    </submittedName>
</protein>
<dbReference type="AlphaFoldDB" id="A0A4R6X514"/>
<dbReference type="InterPro" id="IPR053917">
    <property type="entry name" value="DUF6979"/>
</dbReference>
<keyword evidence="2" id="KW-1185">Reference proteome</keyword>
<gene>
    <name evidence="1" type="ORF">C8D85_1595</name>
</gene>
<evidence type="ECO:0000313" key="2">
    <source>
        <dbReference type="Proteomes" id="UP000295729"/>
    </source>
</evidence>
<dbReference type="Pfam" id="PF22399">
    <property type="entry name" value="DUF6979"/>
    <property type="match status" value="1"/>
</dbReference>